<evidence type="ECO:0000256" key="1">
    <source>
        <dbReference type="SAM" id="Phobius"/>
    </source>
</evidence>
<dbReference type="InterPro" id="IPR000014">
    <property type="entry name" value="PAS"/>
</dbReference>
<proteinExistence type="predicted"/>
<feature type="domain" description="EAL" evidence="2">
    <location>
        <begin position="553"/>
        <end position="807"/>
    </location>
</feature>
<feature type="transmembrane region" description="Helical" evidence="1">
    <location>
        <begin position="6"/>
        <end position="26"/>
    </location>
</feature>
<dbReference type="InterPro" id="IPR043128">
    <property type="entry name" value="Rev_trsase/Diguanyl_cyclase"/>
</dbReference>
<feature type="transmembrane region" description="Helical" evidence="1">
    <location>
        <begin position="96"/>
        <end position="115"/>
    </location>
</feature>
<dbReference type="PANTHER" id="PTHR44757">
    <property type="entry name" value="DIGUANYLATE CYCLASE DGCP"/>
    <property type="match status" value="1"/>
</dbReference>
<evidence type="ECO:0000313" key="4">
    <source>
        <dbReference type="EMBL" id="GGB01051.1"/>
    </source>
</evidence>
<keyword evidence="1" id="KW-0812">Transmembrane</keyword>
<dbReference type="NCBIfam" id="TIGR00254">
    <property type="entry name" value="GGDEF"/>
    <property type="match status" value="1"/>
</dbReference>
<accession>A0ABQ1I091</accession>
<dbReference type="InterPro" id="IPR029787">
    <property type="entry name" value="Nucleotide_cyclase"/>
</dbReference>
<sequence>MGLPMFGLFILQVSLFSIFPLYFTALKGPQRKVAFYIYLALVLLIGGFFGNVYSIPITPEMNVSGGNLCYGAFMMSSVLFVLVERDVFILRHVLKLLIFVDLFNVLFSSLAATTLQSDGVINPHNTSSALFELSTPFIILGGVLIILELLTLLFCFEKLKKLNLPALLTGVLYIALFVLVLCLDGILFPLIAFGFSPEIIAIVLGGLNGKLLAASSFALPLLLFIAIKHQSFVNYLEAEDVRWRLLFTTSNQLMKELSAKDYGLEQAATVFENASEGLAIVNAQGLLLQANDTFCEMLKLNKALLNQQTYMINTLFQHNGLQLHHAQILSAHWRGEVTFGERYRHQGLLAVNRVKSEQQQAQSYVFSLVNIDEQKSVQRRLNHLARHDQLTQLPNRRVLDEQLAALDKTATTLLVIDLDHFKDVNDSFGHAAGDEVLQAVSTRLLIIQNAHSEHIGILSRTGGDEFALLIKSYDVDLSKQLIHEIQQQLKKVILISGNNEIYISATIGASLQKVGEQRNLLQEADAALYEAKRTQRGSYGFYEDRLTQESQRKLSLSAKLKLALENQDLLVYYQPQYCAKNGQVRGVEALARWHDEDLGWVSPGEFIPVAEATGIIDRLGDYVLEKACNDAASWLKQGLPPITMSVNVSAHQLRFGQFIQRLSECLNRSQLPQHLLELELTESVFIERENEAIPLLKQIKQLGVNLAIDDFGTGYSSLSYLSKIPWDTLKIDRSFISQIPDDQEQCQLTATIIKMAHNLNLNVVVEGVETQAQLDFVSQRGSQIIQGFYYSPAIEKDQLEALLAAQSSA</sequence>
<dbReference type="PANTHER" id="PTHR44757:SF2">
    <property type="entry name" value="BIOFILM ARCHITECTURE MAINTENANCE PROTEIN MBAA"/>
    <property type="match status" value="1"/>
</dbReference>
<reference evidence="5" key="1">
    <citation type="journal article" date="2019" name="Int. J. Syst. Evol. Microbiol.">
        <title>The Global Catalogue of Microorganisms (GCM) 10K type strain sequencing project: providing services to taxonomists for standard genome sequencing and annotation.</title>
        <authorList>
            <consortium name="The Broad Institute Genomics Platform"/>
            <consortium name="The Broad Institute Genome Sequencing Center for Infectious Disease"/>
            <person name="Wu L."/>
            <person name="Ma J."/>
        </authorList>
    </citation>
    <scope>NUCLEOTIDE SEQUENCE [LARGE SCALE GENOMIC DNA]</scope>
    <source>
        <strain evidence="5">CGMCC 1.10131</strain>
    </source>
</reference>
<dbReference type="Gene3D" id="3.30.70.270">
    <property type="match status" value="1"/>
</dbReference>
<dbReference type="Pfam" id="PF20973">
    <property type="entry name" value="VUPS"/>
    <property type="match status" value="1"/>
</dbReference>
<dbReference type="Pfam" id="PF13188">
    <property type="entry name" value="PAS_8"/>
    <property type="match status" value="1"/>
</dbReference>
<dbReference type="Gene3D" id="3.20.20.450">
    <property type="entry name" value="EAL domain"/>
    <property type="match status" value="1"/>
</dbReference>
<dbReference type="Pfam" id="PF00990">
    <property type="entry name" value="GGDEF"/>
    <property type="match status" value="1"/>
</dbReference>
<dbReference type="Pfam" id="PF00563">
    <property type="entry name" value="EAL"/>
    <property type="match status" value="1"/>
</dbReference>
<dbReference type="SUPFAM" id="SSF55073">
    <property type="entry name" value="Nucleotide cyclase"/>
    <property type="match status" value="1"/>
</dbReference>
<evidence type="ECO:0000259" key="2">
    <source>
        <dbReference type="PROSITE" id="PS50883"/>
    </source>
</evidence>
<keyword evidence="1" id="KW-0472">Membrane</keyword>
<feature type="domain" description="GGDEF" evidence="3">
    <location>
        <begin position="409"/>
        <end position="544"/>
    </location>
</feature>
<evidence type="ECO:0000313" key="5">
    <source>
        <dbReference type="Proteomes" id="UP000651977"/>
    </source>
</evidence>
<dbReference type="Proteomes" id="UP000651977">
    <property type="component" value="Unassembled WGS sequence"/>
</dbReference>
<dbReference type="InterPro" id="IPR035965">
    <property type="entry name" value="PAS-like_dom_sf"/>
</dbReference>
<comment type="caution">
    <text evidence="4">The sequence shown here is derived from an EMBL/GenBank/DDBJ whole genome shotgun (WGS) entry which is preliminary data.</text>
</comment>
<feature type="transmembrane region" description="Helical" evidence="1">
    <location>
        <begin position="33"/>
        <end position="53"/>
    </location>
</feature>
<organism evidence="4 5">
    <name type="scientific">Agarivorans gilvus</name>
    <dbReference type="NCBI Taxonomy" id="680279"/>
    <lineage>
        <taxon>Bacteria</taxon>
        <taxon>Pseudomonadati</taxon>
        <taxon>Pseudomonadota</taxon>
        <taxon>Gammaproteobacteria</taxon>
        <taxon>Alteromonadales</taxon>
        <taxon>Alteromonadaceae</taxon>
        <taxon>Agarivorans</taxon>
    </lineage>
</organism>
<name>A0ABQ1I091_9ALTE</name>
<dbReference type="SMART" id="SM00091">
    <property type="entry name" value="PAS"/>
    <property type="match status" value="1"/>
</dbReference>
<feature type="transmembrane region" description="Helical" evidence="1">
    <location>
        <begin position="65"/>
        <end position="84"/>
    </location>
</feature>
<dbReference type="CDD" id="cd01948">
    <property type="entry name" value="EAL"/>
    <property type="match status" value="1"/>
</dbReference>
<dbReference type="CDD" id="cd01949">
    <property type="entry name" value="GGDEF"/>
    <property type="match status" value="1"/>
</dbReference>
<evidence type="ECO:0000259" key="3">
    <source>
        <dbReference type="PROSITE" id="PS50887"/>
    </source>
</evidence>
<gene>
    <name evidence="4" type="ORF">GCM10007414_12770</name>
</gene>
<keyword evidence="5" id="KW-1185">Reference proteome</keyword>
<keyword evidence="1" id="KW-1133">Transmembrane helix</keyword>
<feature type="transmembrane region" description="Helical" evidence="1">
    <location>
        <begin position="167"/>
        <end position="193"/>
    </location>
</feature>
<dbReference type="SUPFAM" id="SSF141868">
    <property type="entry name" value="EAL domain-like"/>
    <property type="match status" value="1"/>
</dbReference>
<dbReference type="SMART" id="SM00267">
    <property type="entry name" value="GGDEF"/>
    <property type="match status" value="1"/>
</dbReference>
<dbReference type="InterPro" id="IPR000160">
    <property type="entry name" value="GGDEF_dom"/>
</dbReference>
<feature type="transmembrane region" description="Helical" evidence="1">
    <location>
        <begin position="135"/>
        <end position="155"/>
    </location>
</feature>
<protein>
    <recommendedName>
        <fullName evidence="6">GGDEF domain-containing protein</fullName>
    </recommendedName>
</protein>
<dbReference type="InterPro" id="IPR001633">
    <property type="entry name" value="EAL_dom"/>
</dbReference>
<dbReference type="PROSITE" id="PS50887">
    <property type="entry name" value="GGDEF"/>
    <property type="match status" value="1"/>
</dbReference>
<dbReference type="InterPro" id="IPR048533">
    <property type="entry name" value="VUPS"/>
</dbReference>
<dbReference type="PROSITE" id="PS50883">
    <property type="entry name" value="EAL"/>
    <property type="match status" value="1"/>
</dbReference>
<dbReference type="SUPFAM" id="SSF55785">
    <property type="entry name" value="PYP-like sensor domain (PAS domain)"/>
    <property type="match status" value="1"/>
</dbReference>
<evidence type="ECO:0008006" key="6">
    <source>
        <dbReference type="Google" id="ProtNLM"/>
    </source>
</evidence>
<dbReference type="InterPro" id="IPR052155">
    <property type="entry name" value="Biofilm_reg_signaling"/>
</dbReference>
<dbReference type="EMBL" id="BMDY01000006">
    <property type="protein sequence ID" value="GGB01051.1"/>
    <property type="molecule type" value="Genomic_DNA"/>
</dbReference>
<dbReference type="Gene3D" id="3.30.450.20">
    <property type="entry name" value="PAS domain"/>
    <property type="match status" value="1"/>
</dbReference>
<dbReference type="SMART" id="SM00052">
    <property type="entry name" value="EAL"/>
    <property type="match status" value="1"/>
</dbReference>
<dbReference type="InterPro" id="IPR035919">
    <property type="entry name" value="EAL_sf"/>
</dbReference>